<evidence type="ECO:0000313" key="2">
    <source>
        <dbReference type="Proteomes" id="UP001596060"/>
    </source>
</evidence>
<proteinExistence type="predicted"/>
<comment type="caution">
    <text evidence="1">The sequence shown here is derived from an EMBL/GenBank/DDBJ whole genome shotgun (WGS) entry which is preliminary data.</text>
</comment>
<protein>
    <recommendedName>
        <fullName evidence="3">RES domain-containing protein</fullName>
    </recommendedName>
</protein>
<evidence type="ECO:0000313" key="1">
    <source>
        <dbReference type="EMBL" id="MFC5509221.1"/>
    </source>
</evidence>
<organism evidence="1 2">
    <name type="scientific">Bosea massiliensis</name>
    <dbReference type="NCBI Taxonomy" id="151419"/>
    <lineage>
        <taxon>Bacteria</taxon>
        <taxon>Pseudomonadati</taxon>
        <taxon>Pseudomonadota</taxon>
        <taxon>Alphaproteobacteria</taxon>
        <taxon>Hyphomicrobiales</taxon>
        <taxon>Boseaceae</taxon>
        <taxon>Bosea</taxon>
    </lineage>
</organism>
<name>A0ABW0P988_9HYPH</name>
<gene>
    <name evidence="1" type="ORF">ACFPN9_28810</name>
</gene>
<reference evidence="2" key="1">
    <citation type="journal article" date="2019" name="Int. J. Syst. Evol. Microbiol.">
        <title>The Global Catalogue of Microorganisms (GCM) 10K type strain sequencing project: providing services to taxonomists for standard genome sequencing and annotation.</title>
        <authorList>
            <consortium name="The Broad Institute Genomics Platform"/>
            <consortium name="The Broad Institute Genome Sequencing Center for Infectious Disease"/>
            <person name="Wu L."/>
            <person name="Ma J."/>
        </authorList>
    </citation>
    <scope>NUCLEOTIDE SEQUENCE [LARGE SCALE GENOMIC DNA]</scope>
    <source>
        <strain evidence="2">CCUG 43117</strain>
    </source>
</reference>
<dbReference type="Proteomes" id="UP001596060">
    <property type="component" value="Unassembled WGS sequence"/>
</dbReference>
<evidence type="ECO:0008006" key="3">
    <source>
        <dbReference type="Google" id="ProtNLM"/>
    </source>
</evidence>
<sequence length="281" mass="31141">MMNTTSSEGHVTPATRRRIREEGSTAAVTHYVETRWPAIGGRKLAPLPERAFLDAGFSEAYQPGHVAYVYVAGSGDTLKAPDQPSGLHGLARRFALPLFKISATAAENALARIEDINLERYAGMYEAEAGLACDPGYDNWRLVLIHPSRKPLPGAPVEARSRVIRVLLPKGLSLIAFEKELHERLSAASLPRWISSPAGRRHCADLNLDPRDAIRLTGYNTGEGERVSRADELYIFKPRLDGGRLLTIIERIVHEFVVRDAANDRPAWGWVSVNQGYRRQA</sequence>
<dbReference type="RefSeq" id="WP_257733299.1">
    <property type="nucleotide sequence ID" value="NZ_JBHSLU010000152.1"/>
</dbReference>
<dbReference type="EMBL" id="JBHSLU010000152">
    <property type="protein sequence ID" value="MFC5509221.1"/>
    <property type="molecule type" value="Genomic_DNA"/>
</dbReference>
<accession>A0ABW0P988</accession>
<keyword evidence="2" id="KW-1185">Reference proteome</keyword>